<dbReference type="InterPro" id="IPR014757">
    <property type="entry name" value="Tscrpt_reg_IclR_C"/>
</dbReference>
<evidence type="ECO:0000259" key="8">
    <source>
        <dbReference type="PROSITE" id="PS51078"/>
    </source>
</evidence>
<dbReference type="Gene3D" id="1.10.10.10">
    <property type="entry name" value="Winged helix-like DNA-binding domain superfamily/Winged helix DNA-binding domain"/>
    <property type="match status" value="1"/>
</dbReference>
<protein>
    <recommendedName>
        <fullName evidence="6">Glycerol operon regulatory protein</fullName>
    </recommendedName>
</protein>
<feature type="domain" description="HTH iclR-type" evidence="7">
    <location>
        <begin position="16"/>
        <end position="77"/>
    </location>
</feature>
<dbReference type="AlphaFoldDB" id="A0A563DW75"/>
<dbReference type="SUPFAM" id="SSF55781">
    <property type="entry name" value="GAF domain-like"/>
    <property type="match status" value="1"/>
</dbReference>
<dbReference type="PANTHER" id="PTHR30136">
    <property type="entry name" value="HELIX-TURN-HELIX TRANSCRIPTIONAL REGULATOR, ICLR FAMILY"/>
    <property type="match status" value="1"/>
</dbReference>
<evidence type="ECO:0000256" key="6">
    <source>
        <dbReference type="ARBA" id="ARBA00070406"/>
    </source>
</evidence>
<proteinExistence type="predicted"/>
<dbReference type="InterPro" id="IPR036390">
    <property type="entry name" value="WH_DNA-bd_sf"/>
</dbReference>
<dbReference type="Gene3D" id="3.30.450.40">
    <property type="match status" value="1"/>
</dbReference>
<dbReference type="GO" id="GO:0003700">
    <property type="term" value="F:DNA-binding transcription factor activity"/>
    <property type="evidence" value="ECO:0007669"/>
    <property type="project" value="TreeGrafter"/>
</dbReference>
<reference evidence="9 10" key="1">
    <citation type="submission" date="2019-05" db="EMBL/GenBank/DDBJ databases">
        <authorList>
            <person name="Lee S.D."/>
        </authorList>
    </citation>
    <scope>NUCLEOTIDE SEQUENCE [LARGE SCALE GENOMIC DNA]</scope>
    <source>
        <strain evidence="9 10">C5-26</strain>
    </source>
</reference>
<dbReference type="GO" id="GO:0006071">
    <property type="term" value="P:glycerol metabolic process"/>
    <property type="evidence" value="ECO:0007669"/>
    <property type="project" value="UniProtKB-KW"/>
</dbReference>
<keyword evidence="4" id="KW-0804">Transcription</keyword>
<dbReference type="InterPro" id="IPR050707">
    <property type="entry name" value="HTH_MetabolicPath_Reg"/>
</dbReference>
<dbReference type="SUPFAM" id="SSF46785">
    <property type="entry name" value="Winged helix' DNA-binding domain"/>
    <property type="match status" value="1"/>
</dbReference>
<dbReference type="PROSITE" id="PS51077">
    <property type="entry name" value="HTH_ICLR"/>
    <property type="match status" value="1"/>
</dbReference>
<organism evidence="9 10">
    <name type="scientific">Leekyejoonella antrihumi</name>
    <dbReference type="NCBI Taxonomy" id="1660198"/>
    <lineage>
        <taxon>Bacteria</taxon>
        <taxon>Bacillati</taxon>
        <taxon>Actinomycetota</taxon>
        <taxon>Actinomycetes</taxon>
        <taxon>Micrococcales</taxon>
        <taxon>Dermacoccaceae</taxon>
        <taxon>Leekyejoonella</taxon>
    </lineage>
</organism>
<keyword evidence="1" id="KW-0319">Glycerol metabolism</keyword>
<evidence type="ECO:0000256" key="3">
    <source>
        <dbReference type="ARBA" id="ARBA00023125"/>
    </source>
</evidence>
<keyword evidence="2" id="KW-0805">Transcription regulation</keyword>
<dbReference type="Pfam" id="PF01614">
    <property type="entry name" value="IclR_C"/>
    <property type="match status" value="1"/>
</dbReference>
<dbReference type="EMBL" id="VCQV01000026">
    <property type="protein sequence ID" value="TWP34538.1"/>
    <property type="molecule type" value="Genomic_DNA"/>
</dbReference>
<evidence type="ECO:0000313" key="9">
    <source>
        <dbReference type="EMBL" id="TWP34538.1"/>
    </source>
</evidence>
<dbReference type="PROSITE" id="PS51078">
    <property type="entry name" value="ICLR_ED"/>
    <property type="match status" value="1"/>
</dbReference>
<dbReference type="InterPro" id="IPR036388">
    <property type="entry name" value="WH-like_DNA-bd_sf"/>
</dbReference>
<evidence type="ECO:0000313" key="10">
    <source>
        <dbReference type="Proteomes" id="UP000320244"/>
    </source>
</evidence>
<reference evidence="9 10" key="2">
    <citation type="submission" date="2019-08" db="EMBL/GenBank/DDBJ databases">
        <title>Jejuicoccus antrihumi gen. nov., sp. nov., a new member of the family Dermacoccaceae isolated from a cave.</title>
        <authorList>
            <person name="Schumann P."/>
            <person name="Kim I.S."/>
        </authorList>
    </citation>
    <scope>NUCLEOTIDE SEQUENCE [LARGE SCALE GENOMIC DNA]</scope>
    <source>
        <strain evidence="9 10">C5-26</strain>
    </source>
</reference>
<gene>
    <name evidence="9" type="ORF">FGL98_16710</name>
</gene>
<accession>A0A563DW75</accession>
<dbReference type="OrthoDB" id="8479143at2"/>
<dbReference type="InterPro" id="IPR005471">
    <property type="entry name" value="Tscrpt_reg_IclR_N"/>
</dbReference>
<dbReference type="Pfam" id="PF09339">
    <property type="entry name" value="HTH_IclR"/>
    <property type="match status" value="1"/>
</dbReference>
<evidence type="ECO:0000259" key="7">
    <source>
        <dbReference type="PROSITE" id="PS51077"/>
    </source>
</evidence>
<dbReference type="FunFam" id="1.10.10.10:FF:000056">
    <property type="entry name" value="IclR family transcriptional regulator"/>
    <property type="match status" value="1"/>
</dbReference>
<dbReference type="Proteomes" id="UP000320244">
    <property type="component" value="Unassembled WGS sequence"/>
</dbReference>
<comment type="caution">
    <text evidence="9">The sequence shown here is derived from an EMBL/GenBank/DDBJ whole genome shotgun (WGS) entry which is preliminary data.</text>
</comment>
<keyword evidence="10" id="KW-1185">Reference proteome</keyword>
<sequence>MTQNHLAPPERIGTRVRSLDRAFDILETVAEAGGSAGVSEISLLSGLPMPTIHRLAQTLVDRGYLRKEPSRRYSLGPRLIGLGEATSSLLGTWARPYLARLVDSIGETANLAALDGDLIVYAAQVPSKHSMRLFTAVGRSALPHTTAVGKALLADVDPETVRMLLGRTGMAPATEHTITSTRAFAEALTAVRAQGYAMDDGEQEVGVRCVAVAVPGIPSRIALSVSGPRTRMSDAVVERAVPELRCAAEQLGAEPGVRTTR</sequence>
<evidence type="ECO:0000256" key="5">
    <source>
        <dbReference type="ARBA" id="ARBA00058938"/>
    </source>
</evidence>
<evidence type="ECO:0000256" key="4">
    <source>
        <dbReference type="ARBA" id="ARBA00023163"/>
    </source>
</evidence>
<dbReference type="PANTHER" id="PTHR30136:SF24">
    <property type="entry name" value="HTH-TYPE TRANSCRIPTIONAL REPRESSOR ALLR"/>
    <property type="match status" value="1"/>
</dbReference>
<dbReference type="SMART" id="SM00346">
    <property type="entry name" value="HTH_ICLR"/>
    <property type="match status" value="1"/>
</dbReference>
<feature type="domain" description="IclR-ED" evidence="8">
    <location>
        <begin position="78"/>
        <end position="257"/>
    </location>
</feature>
<evidence type="ECO:0000256" key="2">
    <source>
        <dbReference type="ARBA" id="ARBA00023015"/>
    </source>
</evidence>
<name>A0A563DW75_9MICO</name>
<dbReference type="InterPro" id="IPR029016">
    <property type="entry name" value="GAF-like_dom_sf"/>
</dbReference>
<dbReference type="GO" id="GO:0003677">
    <property type="term" value="F:DNA binding"/>
    <property type="evidence" value="ECO:0007669"/>
    <property type="project" value="UniProtKB-KW"/>
</dbReference>
<keyword evidence="3" id="KW-0238">DNA-binding</keyword>
<comment type="function">
    <text evidence="5">May be an activator protein for the gylABX operon.</text>
</comment>
<dbReference type="RefSeq" id="WP_146318543.1">
    <property type="nucleotide sequence ID" value="NZ_VCQV01000026.1"/>
</dbReference>
<dbReference type="GO" id="GO:0045892">
    <property type="term" value="P:negative regulation of DNA-templated transcription"/>
    <property type="evidence" value="ECO:0007669"/>
    <property type="project" value="TreeGrafter"/>
</dbReference>
<evidence type="ECO:0000256" key="1">
    <source>
        <dbReference type="ARBA" id="ARBA00022798"/>
    </source>
</evidence>